<keyword evidence="3" id="KW-1133">Transmembrane helix</keyword>
<sequence>QLEPEHTHVSQVTSAMPLVIFLFGALFNALALWVFFCKIKKWTETRVYVINLVSVDCFVICTLPFMVCLLWNKSPQDELCQFIETAYFINMLASITFRSPPKAALLSGLLWVSVVVVGATAQIWQSQSTLCLQKDTTVPAALSLLSMFFGFILPLAILTFCSIEVIRSLKRWLNTSSPEKKSIQKAFHIIFANLIVFLVCFLTAFFGLFARFARDSIGATCFMLQVMKNVSSVTKCIATSNCCLDSVCCYFVTKGFCEALLPSKTQQTNPEEARTWLL</sequence>
<keyword evidence="5" id="KW-0472">Membrane</keyword>
<dbReference type="GO" id="GO:0005886">
    <property type="term" value="C:plasma membrane"/>
    <property type="evidence" value="ECO:0007669"/>
    <property type="project" value="TreeGrafter"/>
</dbReference>
<evidence type="ECO:0000313" key="10">
    <source>
        <dbReference type="Proteomes" id="UP000694405"/>
    </source>
</evidence>
<evidence type="ECO:0000256" key="2">
    <source>
        <dbReference type="ARBA" id="ARBA00022692"/>
    </source>
</evidence>
<dbReference type="GO" id="GO:0035025">
    <property type="term" value="P:positive regulation of Rho protein signal transduction"/>
    <property type="evidence" value="ECO:0007669"/>
    <property type="project" value="TreeGrafter"/>
</dbReference>
<evidence type="ECO:0000256" key="7">
    <source>
        <dbReference type="ARBA" id="ARBA00023180"/>
    </source>
</evidence>
<keyword evidence="6" id="KW-0675">Receptor</keyword>
<reference evidence="9" key="1">
    <citation type="submission" date="2020-03" db="EMBL/GenBank/DDBJ databases">
        <title>Melopsittacus undulatus (budgerigar) genome, bMelUnd1, maternal haplotype with Z.</title>
        <authorList>
            <person name="Gedman G."/>
            <person name="Mountcastle J."/>
            <person name="Haase B."/>
            <person name="Formenti G."/>
            <person name="Wright T."/>
            <person name="Apodaca J."/>
            <person name="Pelan S."/>
            <person name="Chow W."/>
            <person name="Rhie A."/>
            <person name="Howe K."/>
            <person name="Fedrigo O."/>
            <person name="Jarvis E.D."/>
        </authorList>
    </citation>
    <scope>NUCLEOTIDE SEQUENCE [LARGE SCALE GENOMIC DNA]</scope>
</reference>
<proteinExistence type="predicted"/>
<dbReference type="InterPro" id="IPR000276">
    <property type="entry name" value="GPCR_Rhodpsn"/>
</dbReference>
<dbReference type="Proteomes" id="UP000694405">
    <property type="component" value="Chromosome 6"/>
</dbReference>
<dbReference type="InterPro" id="IPR017452">
    <property type="entry name" value="GPCR_Rhodpsn_7TM"/>
</dbReference>
<keyword evidence="7" id="KW-0325">Glycoprotein</keyword>
<dbReference type="PROSITE" id="PS50262">
    <property type="entry name" value="G_PROTEIN_RECEP_F1_2"/>
    <property type="match status" value="1"/>
</dbReference>
<dbReference type="PANTHER" id="PTHR24232:SF97">
    <property type="entry name" value="G-PROTEIN COUPLED RECEPTORS FAMILY 1 PROFILE DOMAIN-CONTAINING PROTEIN"/>
    <property type="match status" value="1"/>
</dbReference>
<organism evidence="9 10">
    <name type="scientific">Melopsittacus undulatus</name>
    <name type="common">Budgerigar</name>
    <name type="synonym">Psittacus undulatus</name>
    <dbReference type="NCBI Taxonomy" id="13146"/>
    <lineage>
        <taxon>Eukaryota</taxon>
        <taxon>Metazoa</taxon>
        <taxon>Chordata</taxon>
        <taxon>Craniata</taxon>
        <taxon>Vertebrata</taxon>
        <taxon>Euteleostomi</taxon>
        <taxon>Archelosauria</taxon>
        <taxon>Archosauria</taxon>
        <taxon>Dinosauria</taxon>
        <taxon>Saurischia</taxon>
        <taxon>Theropoda</taxon>
        <taxon>Coelurosauria</taxon>
        <taxon>Aves</taxon>
        <taxon>Neognathae</taxon>
        <taxon>Neoaves</taxon>
        <taxon>Telluraves</taxon>
        <taxon>Australaves</taxon>
        <taxon>Psittaciformes</taxon>
        <taxon>Psittaculidae</taxon>
        <taxon>Melopsittacus</taxon>
    </lineage>
</organism>
<evidence type="ECO:0000313" key="9">
    <source>
        <dbReference type="Ensembl" id="ENSMUNP00000018499.2"/>
    </source>
</evidence>
<evidence type="ECO:0000256" key="6">
    <source>
        <dbReference type="ARBA" id="ARBA00023170"/>
    </source>
</evidence>
<dbReference type="Gene3D" id="1.20.1070.10">
    <property type="entry name" value="Rhodopsin 7-helix transmembrane proteins"/>
    <property type="match status" value="2"/>
</dbReference>
<evidence type="ECO:0000256" key="5">
    <source>
        <dbReference type="ARBA" id="ARBA00023136"/>
    </source>
</evidence>
<protein>
    <submittedName>
        <fullName evidence="9">Uncharacterized protein</fullName>
    </submittedName>
</protein>
<dbReference type="PRINTS" id="PR00237">
    <property type="entry name" value="GPCRRHODOPSN"/>
</dbReference>
<dbReference type="AlphaFoldDB" id="A0A8C6JVH8"/>
<evidence type="ECO:0000256" key="1">
    <source>
        <dbReference type="ARBA" id="ARBA00004141"/>
    </source>
</evidence>
<dbReference type="Ensembl" id="ENSMUNT00000021246.2">
    <property type="protein sequence ID" value="ENSMUNP00000018499.2"/>
    <property type="gene ID" value="ENSMUNG00000014146.2"/>
</dbReference>
<dbReference type="GO" id="GO:0004930">
    <property type="term" value="F:G protein-coupled receptor activity"/>
    <property type="evidence" value="ECO:0007669"/>
    <property type="project" value="UniProtKB-KW"/>
</dbReference>
<keyword evidence="10" id="KW-1185">Reference proteome</keyword>
<evidence type="ECO:0000256" key="8">
    <source>
        <dbReference type="ARBA" id="ARBA00023224"/>
    </source>
</evidence>
<dbReference type="Pfam" id="PF00001">
    <property type="entry name" value="7tm_1"/>
    <property type="match status" value="1"/>
</dbReference>
<comment type="subcellular location">
    <subcellularLocation>
        <location evidence="1">Membrane</location>
        <topology evidence="1">Multi-pass membrane protein</topology>
    </subcellularLocation>
</comment>
<accession>A0A8V5FXH1</accession>
<keyword evidence="8" id="KW-0807">Transducer</keyword>
<evidence type="ECO:0000256" key="3">
    <source>
        <dbReference type="ARBA" id="ARBA00022989"/>
    </source>
</evidence>
<name>A0A8C6JVH8_MELUD</name>
<accession>A0A8C6JVH8</accession>
<reference evidence="9" key="3">
    <citation type="submission" date="2025-09" db="UniProtKB">
        <authorList>
            <consortium name="Ensembl"/>
        </authorList>
    </citation>
    <scope>IDENTIFICATION</scope>
</reference>
<evidence type="ECO:0000256" key="4">
    <source>
        <dbReference type="ARBA" id="ARBA00023040"/>
    </source>
</evidence>
<keyword evidence="2" id="KW-0812">Transmembrane</keyword>
<dbReference type="PANTHER" id="PTHR24232">
    <property type="entry name" value="G-PROTEIN COUPLED RECEPTOR"/>
    <property type="match status" value="1"/>
</dbReference>
<dbReference type="GO" id="GO:0007200">
    <property type="term" value="P:phospholipase C-activating G protein-coupled receptor signaling pathway"/>
    <property type="evidence" value="ECO:0007669"/>
    <property type="project" value="TreeGrafter"/>
</dbReference>
<dbReference type="SUPFAM" id="SSF81321">
    <property type="entry name" value="Family A G protein-coupled receptor-like"/>
    <property type="match status" value="1"/>
</dbReference>
<reference evidence="9" key="2">
    <citation type="submission" date="2025-08" db="UniProtKB">
        <authorList>
            <consortium name="Ensembl"/>
        </authorList>
    </citation>
    <scope>IDENTIFICATION</scope>
</reference>
<keyword evidence="4" id="KW-0297">G-protein coupled receptor</keyword>